<dbReference type="SUPFAM" id="SSF52058">
    <property type="entry name" value="L domain-like"/>
    <property type="match status" value="1"/>
</dbReference>
<accession>A0A0E0R8E0</accession>
<keyword evidence="1" id="KW-0433">Leucine-rich repeat</keyword>
<dbReference type="EnsemblPlants" id="ORUFI11G14360.1">
    <property type="protein sequence ID" value="ORUFI11G14360.1"/>
    <property type="gene ID" value="ORUFI11G14360"/>
</dbReference>
<proteinExistence type="predicted"/>
<dbReference type="HOGENOM" id="CLU_014610_0_0_1"/>
<name>A0A0E0R8E0_ORYRU</name>
<dbReference type="PANTHER" id="PTHR47186:SF3">
    <property type="entry name" value="OS09G0267800 PROTEIN"/>
    <property type="match status" value="1"/>
</dbReference>
<dbReference type="InterPro" id="IPR003591">
    <property type="entry name" value="Leu-rich_rpt_typical-subtyp"/>
</dbReference>
<dbReference type="InterPro" id="IPR032675">
    <property type="entry name" value="LRR_dom_sf"/>
</dbReference>
<protein>
    <submittedName>
        <fullName evidence="3">Uncharacterized protein</fullName>
    </submittedName>
</protein>
<sequence>METRALHVSMLGGYNQTDERRRLADRLWPGSYYVNWNVGVGPAASFVQAITRLAVEAISEGWGPYDPVMKVQLMKPPPPEEAGEIQESFVMGLRQQLAAAVAEQLGLLNDDQEYRERKEAYEEGRYFSWGSMESYGTRPDYDNLRRRINATLSSNKYLLVVENLYRPMQPIDFVYYVGIPLPAYWAGSRWLISTVSQQVCDESKSARDDHVYGPFNDDDIMVLILSSLHQSAKDISKAVVGHDDDEEHWHRAALRCFHYALLHLLFPCEQDNNSNTTSHYAITSEELIRQWAAQGFLATTSRCKPRAVQAADIHIKGHHANDIYQVGHAILQAFSEYSLLKLPFSPASKASKATETAAHFLIYHHLVASQLSEHEIFHEEEEEVGLKNKRWIRMTSKQQGMENQAWHLSTQLLGKEESNDPTTLILRHFLHTSSLLNLIDNILPKLPCLRVLDLSYTQLESLPPTVWCLTSLILLSLRGCRAIKSLHSVSNSGGSHPENEKHRMMNNLLYLDLTLLSINIFPNDFFQGMTKLEELMLAGCSSLVELPCSISALSSLLTLEVTGTKLTSLPSSMFAGMQKLQSLKLIDNKLLNSIPMSILEAHGLKELHIQGWHSRMQEEIKLDGHPTLNSFSLINAPHIKRLSLQGCRKLECVDLRDLGTLEDLDLSATAIKELPANIPNLPQLRRLILMGFPNQSRFPWHKLQRFPNVFCLDHYAEGHDNHYDNQVARVYVKDSRLFYSFSESTKELVQEGEFLQSFYVQIAPSTVNIRKLEDEEDKLTSMLQELAHKRSPYGDVYHRCIALEFSVMHMARSAIHQTARHVHMSTIDKYPHGLKYLLEVAKSIYVINDSFVDCLTNLSNLDELEECKLHFCHRMKHVFETTYHMWRDLPNSWDSQHKSAWASRLKSAWASQLKSLIHFYIPAYTNSAIEAIGFTSLNHLHLEYCPRLTTLNILFC</sequence>
<dbReference type="Gene3D" id="3.80.10.10">
    <property type="entry name" value="Ribonuclease Inhibitor"/>
    <property type="match status" value="2"/>
</dbReference>
<dbReference type="Gramene" id="ORUFI11G14360.1">
    <property type="protein sequence ID" value="ORUFI11G14360.1"/>
    <property type="gene ID" value="ORUFI11G14360"/>
</dbReference>
<evidence type="ECO:0000313" key="4">
    <source>
        <dbReference type="Proteomes" id="UP000008022"/>
    </source>
</evidence>
<dbReference type="eggNOG" id="ENOG502RAVK">
    <property type="taxonomic scope" value="Eukaryota"/>
</dbReference>
<evidence type="ECO:0000313" key="3">
    <source>
        <dbReference type="EnsemblPlants" id="ORUFI11G14360.1"/>
    </source>
</evidence>
<evidence type="ECO:0000256" key="2">
    <source>
        <dbReference type="ARBA" id="ARBA00022737"/>
    </source>
</evidence>
<dbReference type="Proteomes" id="UP000008022">
    <property type="component" value="Unassembled WGS sequence"/>
</dbReference>
<dbReference type="OMA" id="WIRMTSK"/>
<dbReference type="AlphaFoldDB" id="A0A0E0R8E0"/>
<dbReference type="STRING" id="4529.A0A0E0R8E0"/>
<organism evidence="3 4">
    <name type="scientific">Oryza rufipogon</name>
    <name type="common">Brownbeard rice</name>
    <name type="synonym">Asian wild rice</name>
    <dbReference type="NCBI Taxonomy" id="4529"/>
    <lineage>
        <taxon>Eukaryota</taxon>
        <taxon>Viridiplantae</taxon>
        <taxon>Streptophyta</taxon>
        <taxon>Embryophyta</taxon>
        <taxon>Tracheophyta</taxon>
        <taxon>Spermatophyta</taxon>
        <taxon>Magnoliopsida</taxon>
        <taxon>Liliopsida</taxon>
        <taxon>Poales</taxon>
        <taxon>Poaceae</taxon>
        <taxon>BOP clade</taxon>
        <taxon>Oryzoideae</taxon>
        <taxon>Oryzeae</taxon>
        <taxon>Oryzinae</taxon>
        <taxon>Oryza</taxon>
    </lineage>
</organism>
<reference evidence="3" key="2">
    <citation type="submission" date="2015-06" db="UniProtKB">
        <authorList>
            <consortium name="EnsemblPlants"/>
        </authorList>
    </citation>
    <scope>IDENTIFICATION</scope>
</reference>
<keyword evidence="4" id="KW-1185">Reference proteome</keyword>
<keyword evidence="2" id="KW-0677">Repeat</keyword>
<reference evidence="4" key="1">
    <citation type="submission" date="2013-06" db="EMBL/GenBank/DDBJ databases">
        <authorList>
            <person name="Zhao Q."/>
        </authorList>
    </citation>
    <scope>NUCLEOTIDE SEQUENCE</scope>
    <source>
        <strain evidence="4">cv. W1943</strain>
    </source>
</reference>
<dbReference type="SMART" id="SM00369">
    <property type="entry name" value="LRR_TYP"/>
    <property type="match status" value="4"/>
</dbReference>
<evidence type="ECO:0000256" key="1">
    <source>
        <dbReference type="ARBA" id="ARBA00022614"/>
    </source>
</evidence>
<dbReference type="PANTHER" id="PTHR47186">
    <property type="entry name" value="LEUCINE-RICH REPEAT-CONTAINING PROTEIN 57"/>
    <property type="match status" value="1"/>
</dbReference>